<comment type="caution">
    <text evidence="2">The sequence shown here is derived from an EMBL/GenBank/DDBJ whole genome shotgun (WGS) entry which is preliminary data.</text>
</comment>
<accession>A0A317T9H7</accession>
<protein>
    <submittedName>
        <fullName evidence="2">Amine oxidase</fullName>
    </submittedName>
</protein>
<dbReference type="Pfam" id="PF01593">
    <property type="entry name" value="Amino_oxidase"/>
    <property type="match status" value="1"/>
</dbReference>
<dbReference type="Proteomes" id="UP000246278">
    <property type="component" value="Unassembled WGS sequence"/>
</dbReference>
<dbReference type="InterPro" id="IPR050464">
    <property type="entry name" value="Zeta_carotene_desat/Oxidored"/>
</dbReference>
<dbReference type="InterPro" id="IPR036188">
    <property type="entry name" value="FAD/NAD-bd_sf"/>
</dbReference>
<dbReference type="OrthoDB" id="593898at2"/>
<dbReference type="PANTHER" id="PTHR42923:SF3">
    <property type="entry name" value="PROTOPORPHYRINOGEN OXIDASE"/>
    <property type="match status" value="1"/>
</dbReference>
<dbReference type="Gene3D" id="3.50.50.60">
    <property type="entry name" value="FAD/NAD(P)-binding domain"/>
    <property type="match status" value="2"/>
</dbReference>
<dbReference type="PANTHER" id="PTHR42923">
    <property type="entry name" value="PROTOPORPHYRINOGEN OXIDASE"/>
    <property type="match status" value="1"/>
</dbReference>
<dbReference type="GO" id="GO:0016491">
    <property type="term" value="F:oxidoreductase activity"/>
    <property type="evidence" value="ECO:0007669"/>
    <property type="project" value="InterPro"/>
</dbReference>
<reference evidence="3" key="1">
    <citation type="submission" date="2017-10" db="EMBL/GenBank/DDBJ databases">
        <authorList>
            <person name="Gaisin V.A."/>
            <person name="Rysina M.S."/>
            <person name="Grouzdev D.S."/>
        </authorList>
    </citation>
    <scope>NUCLEOTIDE SEQUENCE [LARGE SCALE GENOMIC DNA]</scope>
    <source>
        <strain evidence="3">V1</strain>
    </source>
</reference>
<dbReference type="RefSeq" id="WP_110023211.1">
    <property type="nucleotide sequence ID" value="NZ_PDNZ01000004.1"/>
</dbReference>
<dbReference type="InterPro" id="IPR002937">
    <property type="entry name" value="Amino_oxidase"/>
</dbReference>
<dbReference type="AlphaFoldDB" id="A0A317T9H7"/>
<name>A0A317T9H7_9CHLB</name>
<organism evidence="2 3">
    <name type="scientific">Prosthecochloris marina</name>
    <dbReference type="NCBI Taxonomy" id="2017681"/>
    <lineage>
        <taxon>Bacteria</taxon>
        <taxon>Pseudomonadati</taxon>
        <taxon>Chlorobiota</taxon>
        <taxon>Chlorobiia</taxon>
        <taxon>Chlorobiales</taxon>
        <taxon>Chlorobiaceae</taxon>
        <taxon>Prosthecochloris</taxon>
    </lineage>
</organism>
<gene>
    <name evidence="2" type="ORF">CR164_06985</name>
</gene>
<evidence type="ECO:0000259" key="1">
    <source>
        <dbReference type="Pfam" id="PF01593"/>
    </source>
</evidence>
<evidence type="ECO:0000313" key="2">
    <source>
        <dbReference type="EMBL" id="PWW82076.1"/>
    </source>
</evidence>
<evidence type="ECO:0000313" key="3">
    <source>
        <dbReference type="Proteomes" id="UP000246278"/>
    </source>
</evidence>
<sequence length="435" mass="48497">MAEIAVIGGGISGIAAAYYLNQHNIDVDLFDAAESIGGRIGSEVLDGRTVDFGGKNIGRNYRRFRCFVKDYGNLPFEQFGFNTSQVVGGRVIKISKEKAKLRNLMRLVYLCGLKGFFKLYPLVKAVKGDHEQGVLNSDFFNSIAERNDHGSLSVFFGERCSQHVVRPVTVRMNGAEPEECYPGNFGSNLALALDSYEQLQGGMSSLIQAFYTGTQHTRFFTGYDVERLAFDPASSKVVIKGFNKGKSEELTYKKVMLALPASKAAPLFEHSNPKLSELLEKVTYYPVAVAVVQYQNDVFKHDHRAMVFDRTSPLSNAGAYGINDLSLVRYTFSGDKARKMILSGTNPEKAISIAEKTIEDYFNVKGNSKHNYVYKYLDPGLCAYSPYHYKLLQKMHGTLDTFHNSIGLTGDYWRGASIEACFRSAEEAVQKLIHK</sequence>
<dbReference type="SUPFAM" id="SSF51905">
    <property type="entry name" value="FAD/NAD(P)-binding domain"/>
    <property type="match status" value="1"/>
</dbReference>
<feature type="domain" description="Amine oxidase" evidence="1">
    <location>
        <begin position="11"/>
        <end position="432"/>
    </location>
</feature>
<proteinExistence type="predicted"/>
<dbReference type="EMBL" id="PDNZ01000004">
    <property type="protein sequence ID" value="PWW82076.1"/>
    <property type="molecule type" value="Genomic_DNA"/>
</dbReference>
<keyword evidence="3" id="KW-1185">Reference proteome</keyword>